<dbReference type="Pfam" id="PF14518">
    <property type="entry name" value="Haem_oxygenas_2"/>
    <property type="match status" value="1"/>
</dbReference>
<comment type="caution">
    <text evidence="2">The sequence shown here is derived from an EMBL/GenBank/DDBJ whole genome shotgun (WGS) entry which is preliminary data.</text>
</comment>
<evidence type="ECO:0000313" key="2">
    <source>
        <dbReference type="EMBL" id="NRF72193.1"/>
    </source>
</evidence>
<organism evidence="2 3">
    <name type="scientific">Pseudaquabacterium terrae</name>
    <dbReference type="NCBI Taxonomy" id="2732868"/>
    <lineage>
        <taxon>Bacteria</taxon>
        <taxon>Pseudomonadati</taxon>
        <taxon>Pseudomonadota</taxon>
        <taxon>Betaproteobacteria</taxon>
        <taxon>Burkholderiales</taxon>
        <taxon>Sphaerotilaceae</taxon>
        <taxon>Pseudaquabacterium</taxon>
    </lineage>
</organism>
<dbReference type="PANTHER" id="PTHR40279:SF3">
    <property type="entry name" value="4-AMINOBENZOATE SYNTHASE"/>
    <property type="match status" value="1"/>
</dbReference>
<evidence type="ECO:0000313" key="3">
    <source>
        <dbReference type="Proteomes" id="UP000737171"/>
    </source>
</evidence>
<dbReference type="PANTHER" id="PTHR40279">
    <property type="entry name" value="PQQC-LIKE PROTEIN"/>
    <property type="match status" value="1"/>
</dbReference>
<dbReference type="RefSeq" id="WP_173134971.1">
    <property type="nucleotide sequence ID" value="NZ_JABRWJ010000019.1"/>
</dbReference>
<sequence>MDLRHALLETTKDTLIRRIRSNGFVTRCRDGQVTLDELKRFLVQQGLYSAYFTRYLCALMSNLPSNHEVLELAENLFEELGLDGNVKSTPHHLIYRNMLGRFDLTLQDAEATPGTLALIDTMLWHCRHNNPAFGLGALCLGAEALVPALYADVLAGFKACGVPSEDVDFFRIHVECDDGHAETIRDIMVSLAKDDDAQMEIMLRAGRTLVDARWNFFDDLASPVAARFAALAAA</sequence>
<dbReference type="Proteomes" id="UP000737171">
    <property type="component" value="Unassembled WGS sequence"/>
</dbReference>
<gene>
    <name evidence="2" type="ORF">HLB44_34935</name>
</gene>
<name>A0ABX2EU55_9BURK</name>
<keyword evidence="3" id="KW-1185">Reference proteome</keyword>
<dbReference type="InterPro" id="IPR016084">
    <property type="entry name" value="Haem_Oase-like_multi-hlx"/>
</dbReference>
<dbReference type="InterPro" id="IPR039068">
    <property type="entry name" value="PqqC-like"/>
</dbReference>
<protein>
    <submittedName>
        <fullName evidence="2">Iron-containing redox enzyme family protein</fullName>
    </submittedName>
</protein>
<accession>A0ABX2EU55</accession>
<reference evidence="2 3" key="1">
    <citation type="submission" date="2020-05" db="EMBL/GenBank/DDBJ databases">
        <title>Aquincola sp. isolate from soil.</title>
        <authorList>
            <person name="Han J."/>
            <person name="Kim D.-U."/>
        </authorList>
    </citation>
    <scope>NUCLEOTIDE SEQUENCE [LARGE SCALE GENOMIC DNA]</scope>
    <source>
        <strain evidence="2 3">S2</strain>
    </source>
</reference>
<dbReference type="SUPFAM" id="SSF48613">
    <property type="entry name" value="Heme oxygenase-like"/>
    <property type="match status" value="1"/>
</dbReference>
<dbReference type="EMBL" id="JABRWJ010000019">
    <property type="protein sequence ID" value="NRF72193.1"/>
    <property type="molecule type" value="Genomic_DNA"/>
</dbReference>
<proteinExistence type="predicted"/>
<dbReference type="SMART" id="SM01236">
    <property type="entry name" value="Haem_oxygenase_2"/>
    <property type="match status" value="1"/>
</dbReference>
<evidence type="ECO:0000256" key="1">
    <source>
        <dbReference type="ARBA" id="ARBA00023002"/>
    </source>
</evidence>
<dbReference type="Gene3D" id="1.20.910.10">
    <property type="entry name" value="Heme oxygenase-like"/>
    <property type="match status" value="1"/>
</dbReference>
<keyword evidence="1" id="KW-0560">Oxidoreductase</keyword>